<evidence type="ECO:0000256" key="7">
    <source>
        <dbReference type="ARBA" id="ARBA00022777"/>
    </source>
</evidence>
<evidence type="ECO:0000256" key="4">
    <source>
        <dbReference type="ARBA" id="ARBA00022553"/>
    </source>
</evidence>
<dbReference type="InterPro" id="IPR003661">
    <property type="entry name" value="HisK_dim/P_dom"/>
</dbReference>
<dbReference type="InterPro" id="IPR036097">
    <property type="entry name" value="HisK_dim/P_sf"/>
</dbReference>
<comment type="caution">
    <text evidence="14">The sequence shown here is derived from an EMBL/GenBank/DDBJ whole genome shotgun (WGS) entry which is preliminary data.</text>
</comment>
<name>A0ABP3S4A0_9ACTN</name>
<dbReference type="RefSeq" id="WP_344606362.1">
    <property type="nucleotide sequence ID" value="NZ_BAAAHE010000026.1"/>
</dbReference>
<dbReference type="Proteomes" id="UP001500957">
    <property type="component" value="Unassembled WGS sequence"/>
</dbReference>
<evidence type="ECO:0000256" key="9">
    <source>
        <dbReference type="ARBA" id="ARBA00023012"/>
    </source>
</evidence>
<dbReference type="SUPFAM" id="SSF55874">
    <property type="entry name" value="ATPase domain of HSP90 chaperone/DNA topoisomerase II/histidine kinase"/>
    <property type="match status" value="1"/>
</dbReference>
<evidence type="ECO:0000256" key="1">
    <source>
        <dbReference type="ARBA" id="ARBA00000085"/>
    </source>
</evidence>
<dbReference type="PRINTS" id="PR00344">
    <property type="entry name" value="BCTRLSENSOR"/>
</dbReference>
<dbReference type="GO" id="GO:0016301">
    <property type="term" value="F:kinase activity"/>
    <property type="evidence" value="ECO:0007669"/>
    <property type="project" value="UniProtKB-KW"/>
</dbReference>
<feature type="transmembrane region" description="Helical" evidence="11">
    <location>
        <begin position="189"/>
        <end position="209"/>
    </location>
</feature>
<keyword evidence="10" id="KW-0175">Coiled coil</keyword>
<dbReference type="InterPro" id="IPR003660">
    <property type="entry name" value="HAMP_dom"/>
</dbReference>
<dbReference type="Gene3D" id="6.10.340.10">
    <property type="match status" value="1"/>
</dbReference>
<evidence type="ECO:0000313" key="14">
    <source>
        <dbReference type="EMBL" id="GAA0625637.1"/>
    </source>
</evidence>
<evidence type="ECO:0000256" key="3">
    <source>
        <dbReference type="ARBA" id="ARBA00012438"/>
    </source>
</evidence>
<keyword evidence="15" id="KW-1185">Reference proteome</keyword>
<feature type="domain" description="HAMP" evidence="13">
    <location>
        <begin position="211"/>
        <end position="263"/>
    </location>
</feature>
<evidence type="ECO:0000256" key="6">
    <source>
        <dbReference type="ARBA" id="ARBA00022692"/>
    </source>
</evidence>
<dbReference type="SMART" id="SM00387">
    <property type="entry name" value="HATPase_c"/>
    <property type="match status" value="1"/>
</dbReference>
<evidence type="ECO:0000256" key="10">
    <source>
        <dbReference type="SAM" id="Coils"/>
    </source>
</evidence>
<dbReference type="Pfam" id="PF00672">
    <property type="entry name" value="HAMP"/>
    <property type="match status" value="1"/>
</dbReference>
<dbReference type="InterPro" id="IPR036890">
    <property type="entry name" value="HATPase_C_sf"/>
</dbReference>
<dbReference type="EMBL" id="BAAAHE010000026">
    <property type="protein sequence ID" value="GAA0625637.1"/>
    <property type="molecule type" value="Genomic_DNA"/>
</dbReference>
<dbReference type="PROSITE" id="PS50885">
    <property type="entry name" value="HAMP"/>
    <property type="match status" value="1"/>
</dbReference>
<dbReference type="InterPro" id="IPR007891">
    <property type="entry name" value="CHASE3"/>
</dbReference>
<organism evidence="14 15">
    <name type="scientific">Sporichthya brevicatena</name>
    <dbReference type="NCBI Taxonomy" id="171442"/>
    <lineage>
        <taxon>Bacteria</taxon>
        <taxon>Bacillati</taxon>
        <taxon>Actinomycetota</taxon>
        <taxon>Actinomycetes</taxon>
        <taxon>Sporichthyales</taxon>
        <taxon>Sporichthyaceae</taxon>
        <taxon>Sporichthya</taxon>
    </lineage>
</organism>
<evidence type="ECO:0000256" key="5">
    <source>
        <dbReference type="ARBA" id="ARBA00022679"/>
    </source>
</evidence>
<feature type="coiled-coil region" evidence="10">
    <location>
        <begin position="244"/>
        <end position="296"/>
    </location>
</feature>
<dbReference type="Gene3D" id="1.10.287.130">
    <property type="match status" value="1"/>
</dbReference>
<dbReference type="SUPFAM" id="SSF47384">
    <property type="entry name" value="Homodimeric domain of signal transducing histidine kinase"/>
    <property type="match status" value="1"/>
</dbReference>
<evidence type="ECO:0000313" key="15">
    <source>
        <dbReference type="Proteomes" id="UP001500957"/>
    </source>
</evidence>
<dbReference type="InterPro" id="IPR003594">
    <property type="entry name" value="HATPase_dom"/>
</dbReference>
<dbReference type="CDD" id="cd00082">
    <property type="entry name" value="HisKA"/>
    <property type="match status" value="1"/>
</dbReference>
<dbReference type="CDD" id="cd06225">
    <property type="entry name" value="HAMP"/>
    <property type="match status" value="1"/>
</dbReference>
<accession>A0ABP3S4A0</accession>
<keyword evidence="7 14" id="KW-0418">Kinase</keyword>
<sequence length="531" mass="58754">MIPARLRPRTLRAGLRFVLLVLLLLVLVGAAIVAGELNRVNDDVDALVDEISPARISAESLAAAYLDQETGVRGFVLSGENSALRPYTEGRRTAEADAADIRRLLGDRPQVAEALDAIDRAGERWRTEYADKAIAAVRSGRPGQRPNEDVGQARFDEIRQEFDDLNASLSTERVLARDRVSDEMSRLRIFGLLAAAAAVLAGFAVWFALRRLVLTPLDRLGGETRVVARGEFGRPVSVSGPAEIRRLGTDVEEMRRQLAEALAEARRAEDELRAQAEVLSLQADDLRRSNEELEQFAYVASHDLQEPLRKVASFCQMLQRRYQGQLDERADQYIEFAVDGAKRMQQLINDLLAFSRVGRFTDAMVPVDTAEVARRAADALDQTREEAGAEIEIGELPTVPGDEALLTQVFQNLIGNAIKFRAPERPARIRVSAEREGEFWHFRCEDNGIGIDPQYAERIFVIFQRLHSKDQYTGTGIGLSLCKKIVEYHGGRIWLDTDRNGAPGSVVHWTLPVEPAPVSTAAAIAAANGEV</sequence>
<dbReference type="Pfam" id="PF02518">
    <property type="entry name" value="HATPase_c"/>
    <property type="match status" value="1"/>
</dbReference>
<feature type="domain" description="Histidine kinase" evidence="12">
    <location>
        <begin position="299"/>
        <end position="515"/>
    </location>
</feature>
<keyword evidence="6 11" id="KW-0812">Transmembrane</keyword>
<keyword evidence="9" id="KW-0902">Two-component regulatory system</keyword>
<evidence type="ECO:0000259" key="12">
    <source>
        <dbReference type="PROSITE" id="PS50109"/>
    </source>
</evidence>
<dbReference type="CDD" id="cd19410">
    <property type="entry name" value="HK9-like_sensor"/>
    <property type="match status" value="1"/>
</dbReference>
<evidence type="ECO:0000256" key="11">
    <source>
        <dbReference type="SAM" id="Phobius"/>
    </source>
</evidence>
<dbReference type="SMART" id="SM00304">
    <property type="entry name" value="HAMP"/>
    <property type="match status" value="1"/>
</dbReference>
<evidence type="ECO:0000256" key="2">
    <source>
        <dbReference type="ARBA" id="ARBA00004236"/>
    </source>
</evidence>
<evidence type="ECO:0000259" key="13">
    <source>
        <dbReference type="PROSITE" id="PS50885"/>
    </source>
</evidence>
<gene>
    <name evidence="14" type="ORF">GCM10009547_31160</name>
</gene>
<comment type="subcellular location">
    <subcellularLocation>
        <location evidence="2">Cell membrane</location>
    </subcellularLocation>
</comment>
<keyword evidence="4" id="KW-0597">Phosphoprotein</keyword>
<comment type="catalytic activity">
    <reaction evidence="1">
        <text>ATP + protein L-histidine = ADP + protein N-phospho-L-histidine.</text>
        <dbReference type="EC" id="2.7.13.3"/>
    </reaction>
</comment>
<dbReference type="Pfam" id="PF00512">
    <property type="entry name" value="HisKA"/>
    <property type="match status" value="1"/>
</dbReference>
<dbReference type="EC" id="2.7.13.3" evidence="3"/>
<dbReference type="PANTHER" id="PTHR43304:SF1">
    <property type="entry name" value="PAC DOMAIN-CONTAINING PROTEIN"/>
    <property type="match status" value="1"/>
</dbReference>
<dbReference type="InterPro" id="IPR052162">
    <property type="entry name" value="Sensor_kinase/Photoreceptor"/>
</dbReference>
<keyword evidence="8 11" id="KW-1133">Transmembrane helix</keyword>
<reference evidence="15" key="1">
    <citation type="journal article" date="2019" name="Int. J. Syst. Evol. Microbiol.">
        <title>The Global Catalogue of Microorganisms (GCM) 10K type strain sequencing project: providing services to taxonomists for standard genome sequencing and annotation.</title>
        <authorList>
            <consortium name="The Broad Institute Genomics Platform"/>
            <consortium name="The Broad Institute Genome Sequencing Center for Infectious Disease"/>
            <person name="Wu L."/>
            <person name="Ma J."/>
        </authorList>
    </citation>
    <scope>NUCLEOTIDE SEQUENCE [LARGE SCALE GENOMIC DNA]</scope>
    <source>
        <strain evidence="15">JCM 10671</strain>
    </source>
</reference>
<protein>
    <recommendedName>
        <fullName evidence="3">histidine kinase</fullName>
        <ecNumber evidence="3">2.7.13.3</ecNumber>
    </recommendedName>
</protein>
<dbReference type="PROSITE" id="PS50109">
    <property type="entry name" value="HIS_KIN"/>
    <property type="match status" value="1"/>
</dbReference>
<dbReference type="InterPro" id="IPR004358">
    <property type="entry name" value="Sig_transdc_His_kin-like_C"/>
</dbReference>
<evidence type="ECO:0000256" key="8">
    <source>
        <dbReference type="ARBA" id="ARBA00022989"/>
    </source>
</evidence>
<dbReference type="InterPro" id="IPR005467">
    <property type="entry name" value="His_kinase_dom"/>
</dbReference>
<dbReference type="SMART" id="SM00388">
    <property type="entry name" value="HisKA"/>
    <property type="match status" value="1"/>
</dbReference>
<dbReference type="Pfam" id="PF05227">
    <property type="entry name" value="CHASE3"/>
    <property type="match status" value="1"/>
</dbReference>
<proteinExistence type="predicted"/>
<dbReference type="Gene3D" id="3.30.565.10">
    <property type="entry name" value="Histidine kinase-like ATPase, C-terminal domain"/>
    <property type="match status" value="1"/>
</dbReference>
<dbReference type="PANTHER" id="PTHR43304">
    <property type="entry name" value="PHYTOCHROME-LIKE PROTEIN CPH1"/>
    <property type="match status" value="1"/>
</dbReference>
<keyword evidence="5" id="KW-0808">Transferase</keyword>
<keyword evidence="11" id="KW-0472">Membrane</keyword>